<evidence type="ECO:0000256" key="2">
    <source>
        <dbReference type="ARBA" id="ARBA00022448"/>
    </source>
</evidence>
<evidence type="ECO:0000256" key="4">
    <source>
        <dbReference type="ARBA" id="ARBA00022989"/>
    </source>
</evidence>
<accession>N9BJ94</accession>
<dbReference type="RefSeq" id="WP_004978881.1">
    <property type="nucleotide sequence ID" value="NZ_KB849704.1"/>
</dbReference>
<dbReference type="GO" id="GO:0005886">
    <property type="term" value="C:plasma membrane"/>
    <property type="evidence" value="ECO:0007669"/>
    <property type="project" value="TreeGrafter"/>
</dbReference>
<keyword evidence="2" id="KW-0813">Transport</keyword>
<organism evidence="8 9">
    <name type="scientific">Acinetobacter johnsonii ANC 3681</name>
    <dbReference type="NCBI Taxonomy" id="1217662"/>
    <lineage>
        <taxon>Bacteria</taxon>
        <taxon>Pseudomonadati</taxon>
        <taxon>Pseudomonadota</taxon>
        <taxon>Gammaproteobacteria</taxon>
        <taxon>Moraxellales</taxon>
        <taxon>Moraxellaceae</taxon>
        <taxon>Acinetobacter</taxon>
    </lineage>
</organism>
<feature type="transmembrane region" description="Helical" evidence="6">
    <location>
        <begin position="369"/>
        <end position="399"/>
    </location>
</feature>
<feature type="transmembrane region" description="Helical" evidence="6">
    <location>
        <begin position="303"/>
        <end position="320"/>
    </location>
</feature>
<feature type="transmembrane region" description="Helical" evidence="6">
    <location>
        <begin position="157"/>
        <end position="176"/>
    </location>
</feature>
<sequence length="471" mass="50695">MSQVPNLATPTNMMPKGLMKGWIVIFIATLVSLGLYQILPYDNNANKGLALLVFIGILWLTEAIHITITALLIPVLAVFIGMPMDKAGELVPITTQAALANFADPIIFLFFGGFALATALHIQKLDKKIATWIISLSGGHLGISILAIFAVTAVLSMWISNTATAAMMLPLALGLLSHFDGSKDRKTFVFILLGIAYSASIGGLGTLVGSPPNAIAAKALDYDFADWMKIGLPMMLIILPAMIASLYFILRPKLNHKVDFKTEDIPWTKTRVATMILFITTAFAWIFSKQVGATFGLSQTDTWIALTAACLVVVLGTATWRQVAENTDWGVLFLFGGGLTLSAILKDSGSSLVLGQTIANTFGDTSPLIIIFVVATFIIFLTEFTSNTASAALLVPVFAVIADQMGMPKEILVIIIGIGASCAFMLPVATPPNAIVFGTGHIQQVEMMKVGFVLNIMCIFIVSLFVYWFFI</sequence>
<dbReference type="GO" id="GO:0015141">
    <property type="term" value="F:succinate transmembrane transporter activity"/>
    <property type="evidence" value="ECO:0007669"/>
    <property type="project" value="UniProtKB-ARBA"/>
</dbReference>
<dbReference type="PATRIC" id="fig|1217662.4.peg.645"/>
<dbReference type="PANTHER" id="PTHR10283">
    <property type="entry name" value="SOLUTE CARRIER FAMILY 13 MEMBER"/>
    <property type="match status" value="1"/>
</dbReference>
<comment type="caution">
    <text evidence="8">The sequence shown here is derived from an EMBL/GenBank/DDBJ whole genome shotgun (WGS) entry which is preliminary data.</text>
</comment>
<proteinExistence type="predicted"/>
<dbReference type="PANTHER" id="PTHR10283:SF82">
    <property type="entry name" value="SOLUTE CARRIER FAMILY 13 MEMBER 2"/>
    <property type="match status" value="1"/>
</dbReference>
<feature type="transmembrane region" description="Helical" evidence="6">
    <location>
        <begin position="411"/>
        <end position="430"/>
    </location>
</feature>
<keyword evidence="4 6" id="KW-1133">Transmembrane helix</keyword>
<evidence type="ECO:0000256" key="3">
    <source>
        <dbReference type="ARBA" id="ARBA00022692"/>
    </source>
</evidence>
<comment type="subcellular location">
    <subcellularLocation>
        <location evidence="1">Membrane</location>
        <topology evidence="1">Multi-pass membrane protein</topology>
    </subcellularLocation>
</comment>
<evidence type="ECO:0000259" key="7">
    <source>
        <dbReference type="Pfam" id="PF03600"/>
    </source>
</evidence>
<feature type="transmembrane region" description="Helical" evidence="6">
    <location>
        <begin position="129"/>
        <end position="151"/>
    </location>
</feature>
<dbReference type="InterPro" id="IPR001898">
    <property type="entry name" value="SLC13A/DASS"/>
</dbReference>
<evidence type="ECO:0000313" key="8">
    <source>
        <dbReference type="EMBL" id="ENV73732.1"/>
    </source>
</evidence>
<dbReference type="PROSITE" id="PS01271">
    <property type="entry name" value="NA_SULFATE"/>
    <property type="match status" value="1"/>
</dbReference>
<dbReference type="Proteomes" id="UP000018444">
    <property type="component" value="Unassembled WGS sequence"/>
</dbReference>
<feature type="transmembrane region" description="Helical" evidence="6">
    <location>
        <begin position="188"/>
        <end position="210"/>
    </location>
</feature>
<dbReference type="EMBL" id="APPZ01000004">
    <property type="protein sequence ID" value="ENV73732.1"/>
    <property type="molecule type" value="Genomic_DNA"/>
</dbReference>
<feature type="transmembrane region" description="Helical" evidence="6">
    <location>
        <begin position="230"/>
        <end position="250"/>
    </location>
</feature>
<reference evidence="8 9" key="1">
    <citation type="submission" date="2013-02" db="EMBL/GenBank/DDBJ databases">
        <title>The Genome Sequence of Acinetobacter johnsonii ANC 3681.</title>
        <authorList>
            <consortium name="The Broad Institute Genome Sequencing Platform"/>
            <consortium name="The Broad Institute Genome Sequencing Center for Infectious Disease"/>
            <person name="Cerqueira G."/>
            <person name="Feldgarden M."/>
            <person name="Courvalin P."/>
            <person name="Perichon B."/>
            <person name="Grillot-Courvalin C."/>
            <person name="Clermont D."/>
            <person name="Rocha E."/>
            <person name="Yoon E.-J."/>
            <person name="Nemec A."/>
            <person name="Walker B."/>
            <person name="Young S.K."/>
            <person name="Zeng Q."/>
            <person name="Gargeya S."/>
            <person name="Fitzgerald M."/>
            <person name="Haas B."/>
            <person name="Abouelleil A."/>
            <person name="Alvarado L."/>
            <person name="Arachchi H.M."/>
            <person name="Berlin A.M."/>
            <person name="Chapman S.B."/>
            <person name="Dewar J."/>
            <person name="Goldberg J."/>
            <person name="Griggs A."/>
            <person name="Gujja S."/>
            <person name="Hansen M."/>
            <person name="Howarth C."/>
            <person name="Imamovic A."/>
            <person name="Larimer J."/>
            <person name="McCowan C."/>
            <person name="Murphy C."/>
            <person name="Neiman D."/>
            <person name="Pearson M."/>
            <person name="Priest M."/>
            <person name="Roberts A."/>
            <person name="Saif S."/>
            <person name="Shea T."/>
            <person name="Sisk P."/>
            <person name="Sykes S."/>
            <person name="Wortman J."/>
            <person name="Nusbaum C."/>
            <person name="Birren B."/>
        </authorList>
    </citation>
    <scope>NUCLEOTIDE SEQUENCE [LARGE SCALE GENOMIC DNA]</scope>
    <source>
        <strain evidence="8 9">ANC 3681</strain>
    </source>
</reference>
<dbReference type="InterPro" id="IPR031312">
    <property type="entry name" value="Na/sul_symport_CS"/>
</dbReference>
<evidence type="ECO:0000256" key="6">
    <source>
        <dbReference type="SAM" id="Phobius"/>
    </source>
</evidence>
<dbReference type="Pfam" id="PF03600">
    <property type="entry name" value="CitMHS"/>
    <property type="match status" value="1"/>
</dbReference>
<gene>
    <name evidence="8" type="ORF">F946_00666</name>
</gene>
<dbReference type="HOGENOM" id="CLU_005170_0_2_6"/>
<dbReference type="AlphaFoldDB" id="N9BJ94"/>
<feature type="transmembrane region" description="Helical" evidence="6">
    <location>
        <begin position="327"/>
        <end position="345"/>
    </location>
</feature>
<name>N9BJ94_ACIJO</name>
<dbReference type="NCBIfam" id="TIGR00785">
    <property type="entry name" value="dass"/>
    <property type="match status" value="1"/>
</dbReference>
<evidence type="ECO:0000256" key="5">
    <source>
        <dbReference type="ARBA" id="ARBA00023136"/>
    </source>
</evidence>
<dbReference type="GeneID" id="56337888"/>
<feature type="transmembrane region" description="Helical" evidence="6">
    <location>
        <begin position="102"/>
        <end position="122"/>
    </location>
</feature>
<feature type="transmembrane region" description="Helical" evidence="6">
    <location>
        <begin position="271"/>
        <end position="288"/>
    </location>
</feature>
<feature type="transmembrane region" description="Helical" evidence="6">
    <location>
        <begin position="51"/>
        <end position="82"/>
    </location>
</feature>
<dbReference type="InterPro" id="IPR004680">
    <property type="entry name" value="Cit_transptr-like_dom"/>
</dbReference>
<keyword evidence="5 6" id="KW-0472">Membrane</keyword>
<keyword evidence="3 6" id="KW-0812">Transmembrane</keyword>
<evidence type="ECO:0000313" key="9">
    <source>
        <dbReference type="Proteomes" id="UP000018444"/>
    </source>
</evidence>
<protein>
    <recommendedName>
        <fullName evidence="7">Citrate transporter-like domain-containing protein</fullName>
    </recommendedName>
</protein>
<dbReference type="CDD" id="cd01115">
    <property type="entry name" value="SLC13_permease"/>
    <property type="match status" value="1"/>
</dbReference>
<evidence type="ECO:0000256" key="1">
    <source>
        <dbReference type="ARBA" id="ARBA00004141"/>
    </source>
</evidence>
<feature type="transmembrane region" description="Helical" evidence="6">
    <location>
        <begin position="450"/>
        <end position="470"/>
    </location>
</feature>
<feature type="domain" description="Citrate transporter-like" evidence="7">
    <location>
        <begin position="57"/>
        <end position="407"/>
    </location>
</feature>
<feature type="transmembrane region" description="Helical" evidence="6">
    <location>
        <begin position="20"/>
        <end position="39"/>
    </location>
</feature>